<keyword evidence="2" id="KW-0830">Ubiquinone</keyword>
<keyword evidence="1" id="KW-0808">Transferase</keyword>
<dbReference type="InterPro" id="IPR029063">
    <property type="entry name" value="SAM-dependent_MTases_sf"/>
</dbReference>
<dbReference type="GO" id="GO:0032259">
    <property type="term" value="P:methylation"/>
    <property type="evidence" value="ECO:0007669"/>
    <property type="project" value="UniProtKB-KW"/>
</dbReference>
<evidence type="ECO:0000313" key="2">
    <source>
        <dbReference type="EMBL" id="SDL05209.1"/>
    </source>
</evidence>
<dbReference type="CDD" id="cd02440">
    <property type="entry name" value="AdoMet_MTases"/>
    <property type="match status" value="1"/>
</dbReference>
<name>A0A1G9GX11_9BACL</name>
<accession>A0A1G9GX11</accession>
<dbReference type="Gene3D" id="3.40.50.150">
    <property type="entry name" value="Vaccinia Virus protein VP39"/>
    <property type="match status" value="1"/>
</dbReference>
<keyword evidence="3" id="KW-1185">Reference proteome</keyword>
<dbReference type="RefSeq" id="WP_092987170.1">
    <property type="nucleotide sequence ID" value="NZ_FNFY01000019.1"/>
</dbReference>
<dbReference type="PANTHER" id="PTHR43861">
    <property type="entry name" value="TRANS-ACONITATE 2-METHYLTRANSFERASE-RELATED"/>
    <property type="match status" value="1"/>
</dbReference>
<reference evidence="3" key="1">
    <citation type="submission" date="2016-10" db="EMBL/GenBank/DDBJ databases">
        <authorList>
            <person name="Varghese N."/>
            <person name="Submissions S."/>
        </authorList>
    </citation>
    <scope>NUCLEOTIDE SEQUENCE [LARGE SCALE GENOMIC DNA]</scope>
    <source>
        <strain evidence="3">CGMCC 1.8895</strain>
    </source>
</reference>
<proteinExistence type="predicted"/>
<dbReference type="EMBL" id="FNFY01000019">
    <property type="protein sequence ID" value="SDL05209.1"/>
    <property type="molecule type" value="Genomic_DNA"/>
</dbReference>
<sequence>MNEGIFNEIAKRYDNEDHRHLAGVILNELKQHLVDTEDKVLLDYGAGSGLIGLELADQFNKVHLADVSSEMVEVLDKKITLGNTGNAEAHEMNLLEKDTLIKADIIIMSLVLLHVKEHQKLIQKLYDALSDGGKLYIVDFDKNPEVTHPKVTNGFTHENLKEMMSNAGFENIQVKNFYEGKEIFVKTDATVLIASGDK</sequence>
<dbReference type="GO" id="GO:0008168">
    <property type="term" value="F:methyltransferase activity"/>
    <property type="evidence" value="ECO:0007669"/>
    <property type="project" value="UniProtKB-KW"/>
</dbReference>
<dbReference type="STRING" id="576118.SAMN05216216_11942"/>
<dbReference type="Proteomes" id="UP000199008">
    <property type="component" value="Unassembled WGS sequence"/>
</dbReference>
<organism evidence="2 3">
    <name type="scientific">Lacicoccus qingdaonensis</name>
    <dbReference type="NCBI Taxonomy" id="576118"/>
    <lineage>
        <taxon>Bacteria</taxon>
        <taxon>Bacillati</taxon>
        <taxon>Bacillota</taxon>
        <taxon>Bacilli</taxon>
        <taxon>Bacillales</taxon>
        <taxon>Salinicoccaceae</taxon>
        <taxon>Lacicoccus</taxon>
    </lineage>
</organism>
<dbReference type="AlphaFoldDB" id="A0A1G9GX11"/>
<dbReference type="Pfam" id="PF13489">
    <property type="entry name" value="Methyltransf_23"/>
    <property type="match status" value="1"/>
</dbReference>
<dbReference type="PANTHER" id="PTHR43861:SF3">
    <property type="entry name" value="PUTATIVE (AFU_ORTHOLOGUE AFUA_2G14390)-RELATED"/>
    <property type="match status" value="1"/>
</dbReference>
<evidence type="ECO:0000256" key="1">
    <source>
        <dbReference type="ARBA" id="ARBA00022679"/>
    </source>
</evidence>
<evidence type="ECO:0000313" key="3">
    <source>
        <dbReference type="Proteomes" id="UP000199008"/>
    </source>
</evidence>
<protein>
    <submittedName>
        <fullName evidence="2">Ubiquinone/menaquinone biosynthesis C-methylase UbiE</fullName>
    </submittedName>
</protein>
<dbReference type="OrthoDB" id="9791837at2"/>
<dbReference type="SUPFAM" id="SSF53335">
    <property type="entry name" value="S-adenosyl-L-methionine-dependent methyltransferases"/>
    <property type="match status" value="1"/>
</dbReference>
<keyword evidence="2" id="KW-0489">Methyltransferase</keyword>
<gene>
    <name evidence="2" type="ORF">SAMN05216216_11942</name>
</gene>